<keyword evidence="4 6" id="KW-0813">Transport</keyword>
<gene>
    <name evidence="9" type="primary">pstS2</name>
    <name evidence="9" type="ORF">TISLANDTSLP1_05440</name>
</gene>
<proteinExistence type="inferred from homology"/>
<dbReference type="Proteomes" id="UP001144297">
    <property type="component" value="Unassembled WGS sequence"/>
</dbReference>
<dbReference type="EMBL" id="BSDX01000001">
    <property type="protein sequence ID" value="GLI52851.1"/>
    <property type="molecule type" value="Genomic_DNA"/>
</dbReference>
<dbReference type="GO" id="GO:0042301">
    <property type="term" value="F:phosphate ion binding"/>
    <property type="evidence" value="ECO:0007669"/>
    <property type="project" value="InterPro"/>
</dbReference>
<comment type="similarity">
    <text evidence="2 6">Belongs to the PstS family.</text>
</comment>
<dbReference type="NCBIfam" id="TIGR00975">
    <property type="entry name" value="3a0107s03"/>
    <property type="match status" value="1"/>
</dbReference>
<dbReference type="InterPro" id="IPR050962">
    <property type="entry name" value="Phosphate-bind_PstS"/>
</dbReference>
<dbReference type="PANTHER" id="PTHR42996">
    <property type="entry name" value="PHOSPHATE-BINDING PROTEIN PSTS"/>
    <property type="match status" value="1"/>
</dbReference>
<organism evidence="9 10">
    <name type="scientific">Thermodesulfovibrio yellowstonii</name>
    <dbReference type="NCBI Taxonomy" id="28262"/>
    <lineage>
        <taxon>Bacteria</taxon>
        <taxon>Pseudomonadati</taxon>
        <taxon>Nitrospirota</taxon>
        <taxon>Thermodesulfovibrionia</taxon>
        <taxon>Thermodesulfovibrionales</taxon>
        <taxon>Thermodesulfovibrionaceae</taxon>
        <taxon>Thermodesulfovibrio</taxon>
    </lineage>
</organism>
<dbReference type="InterPro" id="IPR005673">
    <property type="entry name" value="ABC_phos-bd_PstS"/>
</dbReference>
<dbReference type="GO" id="GO:0043190">
    <property type="term" value="C:ATP-binding cassette (ABC) transporter complex"/>
    <property type="evidence" value="ECO:0007669"/>
    <property type="project" value="InterPro"/>
</dbReference>
<protein>
    <recommendedName>
        <fullName evidence="6">Phosphate-binding protein</fullName>
    </recommendedName>
</protein>
<dbReference type="PANTHER" id="PTHR42996:SF1">
    <property type="entry name" value="PHOSPHATE-BINDING PROTEIN PSTS"/>
    <property type="match status" value="1"/>
</dbReference>
<dbReference type="Pfam" id="PF12849">
    <property type="entry name" value="PBP_like_2"/>
    <property type="match status" value="1"/>
</dbReference>
<dbReference type="AlphaFoldDB" id="A0A9W6GFD8"/>
<evidence type="ECO:0000256" key="7">
    <source>
        <dbReference type="SAM" id="SignalP"/>
    </source>
</evidence>
<dbReference type="InterPro" id="IPR024370">
    <property type="entry name" value="PBP_domain"/>
</dbReference>
<reference evidence="9" key="1">
    <citation type="submission" date="2022-12" db="EMBL/GenBank/DDBJ databases">
        <title>Reference genome sequencing for broad-spectrum identification of bacterial and archaeal isolates by mass spectrometry.</title>
        <authorList>
            <person name="Sekiguchi Y."/>
            <person name="Tourlousse D.M."/>
        </authorList>
    </citation>
    <scope>NUCLEOTIDE SEQUENCE</scope>
    <source>
        <strain evidence="9">TSL-P1</strain>
    </source>
</reference>
<dbReference type="SUPFAM" id="SSF53850">
    <property type="entry name" value="Periplasmic binding protein-like II"/>
    <property type="match status" value="1"/>
</dbReference>
<dbReference type="GO" id="GO:0035435">
    <property type="term" value="P:phosphate ion transmembrane transport"/>
    <property type="evidence" value="ECO:0007669"/>
    <property type="project" value="InterPro"/>
</dbReference>
<sequence>MIKTKWALLVSLFILLCFSISYSAEMLNGAGATFPYPLYSSWAASYNKATGIKVNYQSIGSGGGIRQITERTVHFGASDMALKPEEIEKSKLLQFPAVIGGVVPIVNVPDVPSNTLVLDGITICEIFLGEIKHWNDPKIKALNPKLNLPAKPITVVHRSDGSGTTAIFTHYLSSACQKWANNVGYGTSVSWKIGLGGKGNEGVANYVKRTPYSIGYVEFAYAKQNKLSVARLKNPAGQIVVPDFESFAEAAASAKLDVKNHFYAWMTNAPGKKAWPITGATYILLAREKNNVNKSVIKFFDWAFQNGDNTAKKLDYVPLPKNLKDKIRTYWKSYIK</sequence>
<feature type="domain" description="PBP" evidence="8">
    <location>
        <begin position="27"/>
        <end position="304"/>
    </location>
</feature>
<comment type="subunit">
    <text evidence="3">The complex is composed of two ATP-binding proteins (PstB), two transmembrane proteins (PstC and PstA) and a solute-binding protein (PstS).</text>
</comment>
<evidence type="ECO:0000313" key="9">
    <source>
        <dbReference type="EMBL" id="GLI52851.1"/>
    </source>
</evidence>
<comment type="caution">
    <text evidence="9">The sequence shown here is derived from an EMBL/GenBank/DDBJ whole genome shotgun (WGS) entry which is preliminary data.</text>
</comment>
<evidence type="ECO:0000256" key="5">
    <source>
        <dbReference type="ARBA" id="ARBA00022592"/>
    </source>
</evidence>
<dbReference type="CDD" id="cd13565">
    <property type="entry name" value="PBP2_PstS"/>
    <property type="match status" value="1"/>
</dbReference>
<accession>A0A9W6GFD8</accession>
<evidence type="ECO:0000256" key="1">
    <source>
        <dbReference type="ARBA" id="ARBA00002841"/>
    </source>
</evidence>
<dbReference type="NCBIfam" id="NF008171">
    <property type="entry name" value="PRK10918.1"/>
    <property type="match status" value="1"/>
</dbReference>
<feature type="chain" id="PRO_5040985021" description="Phosphate-binding protein" evidence="7">
    <location>
        <begin position="24"/>
        <end position="336"/>
    </location>
</feature>
<evidence type="ECO:0000256" key="4">
    <source>
        <dbReference type="ARBA" id="ARBA00022448"/>
    </source>
</evidence>
<evidence type="ECO:0000259" key="8">
    <source>
        <dbReference type="Pfam" id="PF12849"/>
    </source>
</evidence>
<evidence type="ECO:0000256" key="3">
    <source>
        <dbReference type="ARBA" id="ARBA00011529"/>
    </source>
</evidence>
<keyword evidence="5 6" id="KW-0592">Phosphate transport</keyword>
<name>A0A9W6GFD8_9BACT</name>
<dbReference type="PIRSF" id="PIRSF002756">
    <property type="entry name" value="PstS"/>
    <property type="match status" value="1"/>
</dbReference>
<feature type="signal peptide" evidence="7">
    <location>
        <begin position="1"/>
        <end position="23"/>
    </location>
</feature>
<evidence type="ECO:0000256" key="6">
    <source>
        <dbReference type="PIRNR" id="PIRNR002756"/>
    </source>
</evidence>
<keyword evidence="7" id="KW-0732">Signal</keyword>
<keyword evidence="10" id="KW-1185">Reference proteome</keyword>
<evidence type="ECO:0000313" key="10">
    <source>
        <dbReference type="Proteomes" id="UP001144297"/>
    </source>
</evidence>
<evidence type="ECO:0000256" key="2">
    <source>
        <dbReference type="ARBA" id="ARBA00008725"/>
    </source>
</evidence>
<comment type="function">
    <text evidence="1">Part of the ABC transporter complex PstSACB involved in phosphate import.</text>
</comment>
<dbReference type="Gene3D" id="3.40.190.10">
    <property type="entry name" value="Periplasmic binding protein-like II"/>
    <property type="match status" value="2"/>
</dbReference>